<accession>A0A8B6XBY1</accession>
<dbReference type="GO" id="GO:0046872">
    <property type="term" value="F:metal ion binding"/>
    <property type="evidence" value="ECO:0007669"/>
    <property type="project" value="UniProtKB-KW"/>
</dbReference>
<protein>
    <submittedName>
        <fullName evidence="15">M48 family metallopeptidase</fullName>
    </submittedName>
</protein>
<evidence type="ECO:0000256" key="3">
    <source>
        <dbReference type="ARBA" id="ARBA00022475"/>
    </source>
</evidence>
<evidence type="ECO:0000256" key="10">
    <source>
        <dbReference type="ARBA" id="ARBA00023049"/>
    </source>
</evidence>
<evidence type="ECO:0000256" key="6">
    <source>
        <dbReference type="ARBA" id="ARBA00022723"/>
    </source>
</evidence>
<evidence type="ECO:0000256" key="11">
    <source>
        <dbReference type="ARBA" id="ARBA00023136"/>
    </source>
</evidence>
<evidence type="ECO:0000256" key="2">
    <source>
        <dbReference type="ARBA" id="ARBA00004651"/>
    </source>
</evidence>
<evidence type="ECO:0000256" key="4">
    <source>
        <dbReference type="ARBA" id="ARBA00022670"/>
    </source>
</evidence>
<evidence type="ECO:0000256" key="12">
    <source>
        <dbReference type="SAM" id="Phobius"/>
    </source>
</evidence>
<keyword evidence="5 12" id="KW-0812">Transmembrane</keyword>
<dbReference type="GO" id="GO:0006508">
    <property type="term" value="P:proteolysis"/>
    <property type="evidence" value="ECO:0007669"/>
    <property type="project" value="UniProtKB-KW"/>
</dbReference>
<dbReference type="GO" id="GO:0005886">
    <property type="term" value="C:plasma membrane"/>
    <property type="evidence" value="ECO:0007669"/>
    <property type="project" value="UniProtKB-SubCell"/>
</dbReference>
<dbReference type="Proteomes" id="UP000675920">
    <property type="component" value="Unplaced"/>
</dbReference>
<keyword evidence="6" id="KW-0479">Metal-binding</keyword>
<name>A0A8B6XBY1_9BURK</name>
<dbReference type="InterPro" id="IPR001915">
    <property type="entry name" value="Peptidase_M48"/>
</dbReference>
<keyword evidence="4" id="KW-0645">Protease</keyword>
<evidence type="ECO:0000313" key="15">
    <source>
        <dbReference type="RefSeq" id="WP_156924259.1"/>
    </source>
</evidence>
<keyword evidence="14" id="KW-1185">Reference proteome</keyword>
<comment type="subcellular location">
    <subcellularLocation>
        <location evidence="2">Cell membrane</location>
        <topology evidence="2">Multi-pass membrane protein</topology>
    </subcellularLocation>
</comment>
<sequence length="513" mass="57512">MPSPSYRADLLARLEARLARAPRGFVRRFALASTALWIALGLGAAALGGFTLALNLSLWRHAGWLARAGNALPLLGALLLARAVIGALAGRLDPPEGIKIRPRHAPALFELLRDLCRKLDARELHRVVITADFNAALVQSPRFGLFGGHRNTLAIGLPLLCALDREELAAVIAHELAHITEAMPLQARLYRQRGTFVALRQRARLRLRDTGAMSACIARRMFDGIAPWYEPRSLVLARRHEIEADALAARTVGATTVARALVRIELVESWMQERFWPGLYAHADSQPLPPWLPHVSMVRHIARGWRGWSEPGRLVRALTRGALPGDTHPGLAARLAALDLRPMPPPPVPPTETAAATLLGPATRELANELDRRWWNRHGRSWRRRHERMRRATERLEQWRGRPLDSLTPQEQEECAVLLAERGQREHAATLFEHVIERARDAARPRYLYGCLLLAGNDARGLDLLLAAAVLEPEMRDDCQRAGLRWFADHTDSRGARDWIRQLDRVARDVRRG</sequence>
<keyword evidence="7" id="KW-0378">Hydrolase</keyword>
<organism evidence="14 15">
    <name type="scientific">Derxia gummosa DSM 723</name>
    <dbReference type="NCBI Taxonomy" id="1121388"/>
    <lineage>
        <taxon>Bacteria</taxon>
        <taxon>Pseudomonadati</taxon>
        <taxon>Pseudomonadota</taxon>
        <taxon>Betaproteobacteria</taxon>
        <taxon>Burkholderiales</taxon>
        <taxon>Alcaligenaceae</taxon>
        <taxon>Derxia</taxon>
    </lineage>
</organism>
<evidence type="ECO:0000256" key="5">
    <source>
        <dbReference type="ARBA" id="ARBA00022692"/>
    </source>
</evidence>
<keyword evidence="8" id="KW-0862">Zinc</keyword>
<reference evidence="15" key="1">
    <citation type="submission" date="2025-08" db="UniProtKB">
        <authorList>
            <consortium name="RefSeq"/>
        </authorList>
    </citation>
    <scope>IDENTIFICATION</scope>
</reference>
<dbReference type="PANTHER" id="PTHR43221">
    <property type="entry name" value="PROTEASE HTPX"/>
    <property type="match status" value="1"/>
</dbReference>
<evidence type="ECO:0000256" key="9">
    <source>
        <dbReference type="ARBA" id="ARBA00022989"/>
    </source>
</evidence>
<evidence type="ECO:0000256" key="1">
    <source>
        <dbReference type="ARBA" id="ARBA00001947"/>
    </source>
</evidence>
<dbReference type="PANTHER" id="PTHR43221:SF1">
    <property type="entry name" value="PROTEASE HTPX"/>
    <property type="match status" value="1"/>
</dbReference>
<keyword evidence="3" id="KW-1003">Cell membrane</keyword>
<feature type="transmembrane region" description="Helical" evidence="12">
    <location>
        <begin position="35"/>
        <end position="59"/>
    </location>
</feature>
<evidence type="ECO:0000313" key="14">
    <source>
        <dbReference type="Proteomes" id="UP000675920"/>
    </source>
</evidence>
<keyword evidence="11 12" id="KW-0472">Membrane</keyword>
<keyword evidence="10" id="KW-0482">Metalloprotease</keyword>
<dbReference type="Pfam" id="PF01435">
    <property type="entry name" value="Peptidase_M48"/>
    <property type="match status" value="1"/>
</dbReference>
<evidence type="ECO:0000256" key="7">
    <source>
        <dbReference type="ARBA" id="ARBA00022801"/>
    </source>
</evidence>
<dbReference type="AlphaFoldDB" id="A0A8B6XBY1"/>
<comment type="cofactor">
    <cofactor evidence="1">
        <name>Zn(2+)</name>
        <dbReference type="ChEBI" id="CHEBI:29105"/>
    </cofactor>
</comment>
<feature type="domain" description="Peptidase M48" evidence="13">
    <location>
        <begin position="155"/>
        <end position="339"/>
    </location>
</feature>
<feature type="transmembrane region" description="Helical" evidence="12">
    <location>
        <begin position="71"/>
        <end position="92"/>
    </location>
</feature>
<dbReference type="RefSeq" id="WP_156924259.1">
    <property type="nucleotide sequence ID" value="NZ_AXWS01000007.1"/>
</dbReference>
<evidence type="ECO:0000256" key="8">
    <source>
        <dbReference type="ARBA" id="ARBA00022833"/>
    </source>
</evidence>
<proteinExistence type="predicted"/>
<dbReference type="InterPro" id="IPR050083">
    <property type="entry name" value="HtpX_protease"/>
</dbReference>
<dbReference type="OrthoDB" id="9789270at2"/>
<keyword evidence="9 12" id="KW-1133">Transmembrane helix</keyword>
<dbReference type="GO" id="GO:0004222">
    <property type="term" value="F:metalloendopeptidase activity"/>
    <property type="evidence" value="ECO:0007669"/>
    <property type="project" value="InterPro"/>
</dbReference>
<dbReference type="CDD" id="cd07328">
    <property type="entry name" value="M48_Ste24p_like"/>
    <property type="match status" value="1"/>
</dbReference>
<dbReference type="Gene3D" id="3.30.2010.10">
    <property type="entry name" value="Metalloproteases ('zincins'), catalytic domain"/>
    <property type="match status" value="1"/>
</dbReference>
<evidence type="ECO:0000259" key="13">
    <source>
        <dbReference type="Pfam" id="PF01435"/>
    </source>
</evidence>